<sequence>MVEFLNMSQLVINRILCFFSFLSNIFLSWQ</sequence>
<reference evidence="2" key="2">
    <citation type="journal article" date="2015" name="Data Brief">
        <title>Shoot transcriptome of the giant reed, Arundo donax.</title>
        <authorList>
            <person name="Barrero R.A."/>
            <person name="Guerrero F.D."/>
            <person name="Moolhuijzen P."/>
            <person name="Goolsby J.A."/>
            <person name="Tidwell J."/>
            <person name="Bellgard S.E."/>
            <person name="Bellgard M.I."/>
        </authorList>
    </citation>
    <scope>NUCLEOTIDE SEQUENCE</scope>
    <source>
        <tissue evidence="2">Shoot tissue taken approximately 20 cm above the soil surface</tissue>
    </source>
</reference>
<keyword evidence="1" id="KW-0472">Membrane</keyword>
<protein>
    <submittedName>
        <fullName evidence="2">Uncharacterized protein</fullName>
    </submittedName>
</protein>
<evidence type="ECO:0000256" key="1">
    <source>
        <dbReference type="SAM" id="Phobius"/>
    </source>
</evidence>
<proteinExistence type="predicted"/>
<dbReference type="EMBL" id="GBRH01195258">
    <property type="protein sequence ID" value="JAE02638.1"/>
    <property type="molecule type" value="Transcribed_RNA"/>
</dbReference>
<feature type="transmembrane region" description="Helical" evidence="1">
    <location>
        <begin position="12"/>
        <end position="29"/>
    </location>
</feature>
<dbReference type="AlphaFoldDB" id="A0A0A9F2Z9"/>
<keyword evidence="1" id="KW-1133">Transmembrane helix</keyword>
<organism evidence="2">
    <name type="scientific">Arundo donax</name>
    <name type="common">Giant reed</name>
    <name type="synonym">Donax arundinaceus</name>
    <dbReference type="NCBI Taxonomy" id="35708"/>
    <lineage>
        <taxon>Eukaryota</taxon>
        <taxon>Viridiplantae</taxon>
        <taxon>Streptophyta</taxon>
        <taxon>Embryophyta</taxon>
        <taxon>Tracheophyta</taxon>
        <taxon>Spermatophyta</taxon>
        <taxon>Magnoliopsida</taxon>
        <taxon>Liliopsida</taxon>
        <taxon>Poales</taxon>
        <taxon>Poaceae</taxon>
        <taxon>PACMAD clade</taxon>
        <taxon>Arundinoideae</taxon>
        <taxon>Arundineae</taxon>
        <taxon>Arundo</taxon>
    </lineage>
</organism>
<accession>A0A0A9F2Z9</accession>
<evidence type="ECO:0000313" key="2">
    <source>
        <dbReference type="EMBL" id="JAE02638.1"/>
    </source>
</evidence>
<reference evidence="2" key="1">
    <citation type="submission" date="2014-09" db="EMBL/GenBank/DDBJ databases">
        <authorList>
            <person name="Magalhaes I.L.F."/>
            <person name="Oliveira U."/>
            <person name="Santos F.R."/>
            <person name="Vidigal T.H.D.A."/>
            <person name="Brescovit A.D."/>
            <person name="Santos A.J."/>
        </authorList>
    </citation>
    <scope>NUCLEOTIDE SEQUENCE</scope>
    <source>
        <tissue evidence="2">Shoot tissue taken approximately 20 cm above the soil surface</tissue>
    </source>
</reference>
<keyword evidence="1" id="KW-0812">Transmembrane</keyword>
<name>A0A0A9F2Z9_ARUDO</name>